<evidence type="ECO:0000313" key="1">
    <source>
        <dbReference type="EMBL" id="CAI9774343.1"/>
    </source>
</evidence>
<gene>
    <name evidence="1" type="ORF">FPE_LOCUS21773</name>
</gene>
<sequence>MTGIECSWVMSNDLLGFTSHTRIVTSNDPKPSNWTGGSKSTKKTKWFCPLRILTDLTARASQIRSVGRQRRSRYRCNLRTMQGPRYLRNGQPNGRDVLRLPVSVDLTMRILSREAFGQRQRVGLFGELHTRDGSLVVLELFLQTVRKPWVVAGAACMAGKSNAC</sequence>
<keyword evidence="2" id="KW-1185">Reference proteome</keyword>
<dbReference type="AlphaFoldDB" id="A0AAD2E317"/>
<dbReference type="EMBL" id="OU503048">
    <property type="protein sequence ID" value="CAI9774343.1"/>
    <property type="molecule type" value="Genomic_DNA"/>
</dbReference>
<evidence type="ECO:0000313" key="2">
    <source>
        <dbReference type="Proteomes" id="UP000834106"/>
    </source>
</evidence>
<organism evidence="1 2">
    <name type="scientific">Fraxinus pennsylvanica</name>
    <dbReference type="NCBI Taxonomy" id="56036"/>
    <lineage>
        <taxon>Eukaryota</taxon>
        <taxon>Viridiplantae</taxon>
        <taxon>Streptophyta</taxon>
        <taxon>Embryophyta</taxon>
        <taxon>Tracheophyta</taxon>
        <taxon>Spermatophyta</taxon>
        <taxon>Magnoliopsida</taxon>
        <taxon>eudicotyledons</taxon>
        <taxon>Gunneridae</taxon>
        <taxon>Pentapetalae</taxon>
        <taxon>asterids</taxon>
        <taxon>lamiids</taxon>
        <taxon>Lamiales</taxon>
        <taxon>Oleaceae</taxon>
        <taxon>Oleeae</taxon>
        <taxon>Fraxinus</taxon>
    </lineage>
</organism>
<proteinExistence type="predicted"/>
<dbReference type="Proteomes" id="UP000834106">
    <property type="component" value="Chromosome 13"/>
</dbReference>
<accession>A0AAD2E317</accession>
<reference evidence="1" key="1">
    <citation type="submission" date="2023-05" db="EMBL/GenBank/DDBJ databases">
        <authorList>
            <person name="Huff M."/>
        </authorList>
    </citation>
    <scope>NUCLEOTIDE SEQUENCE</scope>
</reference>
<name>A0AAD2E317_9LAMI</name>
<protein>
    <submittedName>
        <fullName evidence="1">Uncharacterized protein</fullName>
    </submittedName>
</protein>